<organism evidence="1 2">
    <name type="scientific">Ephemerocybe angulata</name>
    <dbReference type="NCBI Taxonomy" id="980116"/>
    <lineage>
        <taxon>Eukaryota</taxon>
        <taxon>Fungi</taxon>
        <taxon>Dikarya</taxon>
        <taxon>Basidiomycota</taxon>
        <taxon>Agaricomycotina</taxon>
        <taxon>Agaricomycetes</taxon>
        <taxon>Agaricomycetidae</taxon>
        <taxon>Agaricales</taxon>
        <taxon>Agaricineae</taxon>
        <taxon>Psathyrellaceae</taxon>
        <taxon>Ephemerocybe</taxon>
    </lineage>
</organism>
<protein>
    <submittedName>
        <fullName evidence="1">Uncharacterized protein</fullName>
    </submittedName>
</protein>
<feature type="non-terminal residue" evidence="1">
    <location>
        <position position="1"/>
    </location>
</feature>
<name>A0A8H6HD33_9AGAR</name>
<dbReference type="Proteomes" id="UP000521943">
    <property type="component" value="Unassembled WGS sequence"/>
</dbReference>
<proteinExistence type="predicted"/>
<feature type="non-terminal residue" evidence="1">
    <location>
        <position position="64"/>
    </location>
</feature>
<evidence type="ECO:0000313" key="2">
    <source>
        <dbReference type="Proteomes" id="UP000521943"/>
    </source>
</evidence>
<dbReference type="OrthoDB" id="3258141at2759"/>
<reference evidence="1 2" key="1">
    <citation type="submission" date="2020-07" db="EMBL/GenBank/DDBJ databases">
        <title>Comparative genomics of pyrophilous fungi reveals a link between fire events and developmental genes.</title>
        <authorList>
            <consortium name="DOE Joint Genome Institute"/>
            <person name="Steindorff A.S."/>
            <person name="Carver A."/>
            <person name="Calhoun S."/>
            <person name="Stillman K."/>
            <person name="Liu H."/>
            <person name="Lipzen A."/>
            <person name="Pangilinan J."/>
            <person name="Labutti K."/>
            <person name="Bruns T.D."/>
            <person name="Grigoriev I.V."/>
        </authorList>
    </citation>
    <scope>NUCLEOTIDE SEQUENCE [LARGE SCALE GENOMIC DNA]</scope>
    <source>
        <strain evidence="1 2">CBS 144469</strain>
    </source>
</reference>
<sequence length="64" mass="7221">KSSHNDPELQLIAETLAAFSHTTKMCLGLRYPALEYKNFLSITMIGTSPIFYKIMICRELAEAV</sequence>
<gene>
    <name evidence="1" type="ORF">DFP72DRAFT_789770</name>
</gene>
<evidence type="ECO:0000313" key="1">
    <source>
        <dbReference type="EMBL" id="KAF6743992.1"/>
    </source>
</evidence>
<dbReference type="AlphaFoldDB" id="A0A8H6HD33"/>
<accession>A0A8H6HD33</accession>
<dbReference type="EMBL" id="JACGCI010000131">
    <property type="protein sequence ID" value="KAF6743992.1"/>
    <property type="molecule type" value="Genomic_DNA"/>
</dbReference>
<comment type="caution">
    <text evidence="1">The sequence shown here is derived from an EMBL/GenBank/DDBJ whole genome shotgun (WGS) entry which is preliminary data.</text>
</comment>
<keyword evidence="2" id="KW-1185">Reference proteome</keyword>